<dbReference type="EMBL" id="JAUSUY010000025">
    <property type="protein sequence ID" value="MDT3428669.1"/>
    <property type="molecule type" value="Genomic_DNA"/>
</dbReference>
<organism evidence="1 2">
    <name type="scientific">Paenibacillus forsythiae</name>
    <dbReference type="NCBI Taxonomy" id="365616"/>
    <lineage>
        <taxon>Bacteria</taxon>
        <taxon>Bacillati</taxon>
        <taxon>Bacillota</taxon>
        <taxon>Bacilli</taxon>
        <taxon>Bacillales</taxon>
        <taxon>Paenibacillaceae</taxon>
        <taxon>Paenibacillus</taxon>
    </lineage>
</organism>
<name>A0ABU3HCX8_9BACL</name>
<reference evidence="1 2" key="1">
    <citation type="submission" date="2023-07" db="EMBL/GenBank/DDBJ databases">
        <title>Genomic Encyclopedia of Type Strains, Phase IV (KMG-IV): sequencing the most valuable type-strain genomes for metagenomic binning, comparative biology and taxonomic classification.</title>
        <authorList>
            <person name="Goeker M."/>
        </authorList>
    </citation>
    <scope>NUCLEOTIDE SEQUENCE [LARGE SCALE GENOMIC DNA]</scope>
    <source>
        <strain evidence="1 2">T98</strain>
    </source>
</reference>
<evidence type="ECO:0000313" key="2">
    <source>
        <dbReference type="Proteomes" id="UP001248709"/>
    </source>
</evidence>
<evidence type="ECO:0008006" key="3">
    <source>
        <dbReference type="Google" id="ProtNLM"/>
    </source>
</evidence>
<comment type="caution">
    <text evidence="1">The sequence shown here is derived from an EMBL/GenBank/DDBJ whole genome shotgun (WGS) entry which is preliminary data.</text>
</comment>
<keyword evidence="2" id="KW-1185">Reference proteome</keyword>
<gene>
    <name evidence="1" type="ORF">J2Z22_004262</name>
</gene>
<dbReference type="Proteomes" id="UP001248709">
    <property type="component" value="Unassembled WGS sequence"/>
</dbReference>
<accession>A0ABU3HCX8</accession>
<dbReference type="RefSeq" id="WP_025701345.1">
    <property type="nucleotide sequence ID" value="NZ_JAUSUY010000025.1"/>
</dbReference>
<sequence>MKKPNDLTATAEYREYAITLLKEQAGEAIQLQSLIDANAGKYPNRNIASIRAALWNLHATSEEIVKVGRGKFAYKNGETKLNSETTSSDETVAEQLISSILECYDKHLKRINMTNLTADDFEDLAAVKRAIEELKNSVLKK</sequence>
<protein>
    <recommendedName>
        <fullName evidence="3">Transcriptional regulator</fullName>
    </recommendedName>
</protein>
<proteinExistence type="predicted"/>
<evidence type="ECO:0000313" key="1">
    <source>
        <dbReference type="EMBL" id="MDT3428669.1"/>
    </source>
</evidence>